<accession>A0ABM9C3J1</accession>
<proteinExistence type="predicted"/>
<keyword evidence="2" id="KW-1185">Reference proteome</keyword>
<comment type="caution">
    <text evidence="1">The sequence shown here is derived from an EMBL/GenBank/DDBJ whole genome shotgun (WGS) entry which is preliminary data.</text>
</comment>
<dbReference type="Proteomes" id="UP000838686">
    <property type="component" value="Unassembled WGS sequence"/>
</dbReference>
<dbReference type="EMBL" id="CAKMMF010000007">
    <property type="protein sequence ID" value="CAH1201510.1"/>
    <property type="molecule type" value="Genomic_DNA"/>
</dbReference>
<gene>
    <name evidence="1" type="ORF">PAECIP111893_01638</name>
</gene>
<protein>
    <recommendedName>
        <fullName evidence="3">Condensation domain-containing protein</fullName>
    </recommendedName>
</protein>
<sequence length="707" mass="79246">MAAMRKNEPLFQAFAKKALRDDTARFSVECAYPGPALYGETSLLAGCIFTVAQLLHHYADLLACEWDNRMYARDLASSVLSGQSGASPHGPDGPIGRITIEPSADMFADLAAYVRAYERALEERRQRCAQLFARSGYDAALQAHIRRREKALPAYQRQMSLLQSLRPGRHGDVPVPISVDKLNIAVWKGNRYVLIPVYVPDQGRATGSYRMISKEEIRGYAEYIGELPDEGPVSLNPSLPRILRRYQHDVRKRYSPEVLDKLEVLASAPVVINWNIHDASRNLSSIRQTQRGGNDQPLTLIRTERGMVFDFSHILFDGLWASRVAHYIANFTISITKGLDELEDTVVASAKAPSFLDAPADRQEDSHPLAVLAARPDRVQTVQLERDADNKEREAPHTDKLVHEVSAELGGIALKSITTPLQLMNQQGIKITINDLLLLARLLHAKTYRPSMDVEQALACLSDPKEARSAARLWRQRMEKERQCPPALLIPVDVTERDPKERLYMTSIRPDDLPQGLLEQLAQLIHLRSARLNSFPTIMTGINERLAEAGLIFRKKFHLALQGKSFSTKASRLFVASPYPMRDAGDWVTEQVKGLQTRVKGDELFSSLGQMPPWSTAIRFMSARSKGKTQQRVWGIMTDNRQRLMITLRDFHPLTVMLIRNGQGNLAASILQDYLNSFGDTLLLLAQGLASLSEPLGKPQLIVNTKL</sequence>
<evidence type="ECO:0008006" key="3">
    <source>
        <dbReference type="Google" id="ProtNLM"/>
    </source>
</evidence>
<evidence type="ECO:0000313" key="1">
    <source>
        <dbReference type="EMBL" id="CAH1201510.1"/>
    </source>
</evidence>
<organism evidence="1 2">
    <name type="scientific">Paenibacillus plantiphilus</name>
    <dbReference type="NCBI Taxonomy" id="2905650"/>
    <lineage>
        <taxon>Bacteria</taxon>
        <taxon>Bacillati</taxon>
        <taxon>Bacillota</taxon>
        <taxon>Bacilli</taxon>
        <taxon>Bacillales</taxon>
        <taxon>Paenibacillaceae</taxon>
        <taxon>Paenibacillus</taxon>
    </lineage>
</organism>
<reference evidence="1" key="1">
    <citation type="submission" date="2022-01" db="EMBL/GenBank/DDBJ databases">
        <authorList>
            <person name="Criscuolo A."/>
        </authorList>
    </citation>
    <scope>NUCLEOTIDE SEQUENCE</scope>
    <source>
        <strain evidence="1">CIP111893</strain>
    </source>
</reference>
<evidence type="ECO:0000313" key="2">
    <source>
        <dbReference type="Proteomes" id="UP000838686"/>
    </source>
</evidence>
<name>A0ABM9C3J1_9BACL</name>